<feature type="region of interest" description="Disordered" evidence="1">
    <location>
        <begin position="322"/>
        <end position="348"/>
    </location>
</feature>
<sequence>MLGAAISANEESHKAANEAGNQGPNEAAHKAANQATDELANKAAEQAADESPDSAANKAANEALDQAANDAANQHAPAFAMADSSGMAAFANLERQANSGDDGKKPPVPRTYLKSWETIPKSFLNAYGRGKFDVMPTHELWGLCNVKQKTGAVYATELASEHDERRGVGVNRWLQSQVQFLEYLKGERVQVEACMKPDIVRLLYQEIDKVLPAMKKILAPKKEHRKDGIDQLRSAVVAAAETVGVDDLNTNAKIVWEYINPAQVNIVRATQFLFSGGGSSHVASSHHRAMLGFALHGNALHNDRSGDAVTLEQFQAAVRARHAQGPVDEEEPPHKKIKPGTAVAAGFQ</sequence>
<evidence type="ECO:0000313" key="3">
    <source>
        <dbReference type="Proteomes" id="UP001189429"/>
    </source>
</evidence>
<accession>A0ABN9SKK8</accession>
<reference evidence="2" key="1">
    <citation type="submission" date="2023-10" db="EMBL/GenBank/DDBJ databases">
        <authorList>
            <person name="Chen Y."/>
            <person name="Shah S."/>
            <person name="Dougan E. K."/>
            <person name="Thang M."/>
            <person name="Chan C."/>
        </authorList>
    </citation>
    <scope>NUCLEOTIDE SEQUENCE [LARGE SCALE GENOMIC DNA]</scope>
</reference>
<keyword evidence="3" id="KW-1185">Reference proteome</keyword>
<comment type="caution">
    <text evidence="2">The sequence shown here is derived from an EMBL/GenBank/DDBJ whole genome shotgun (WGS) entry which is preliminary data.</text>
</comment>
<organism evidence="2 3">
    <name type="scientific">Prorocentrum cordatum</name>
    <dbReference type="NCBI Taxonomy" id="2364126"/>
    <lineage>
        <taxon>Eukaryota</taxon>
        <taxon>Sar</taxon>
        <taxon>Alveolata</taxon>
        <taxon>Dinophyceae</taxon>
        <taxon>Prorocentrales</taxon>
        <taxon>Prorocentraceae</taxon>
        <taxon>Prorocentrum</taxon>
    </lineage>
</organism>
<evidence type="ECO:0000256" key="1">
    <source>
        <dbReference type="SAM" id="MobiDB-lite"/>
    </source>
</evidence>
<feature type="region of interest" description="Disordered" evidence="1">
    <location>
        <begin position="1"/>
        <end position="58"/>
    </location>
</feature>
<dbReference type="Proteomes" id="UP001189429">
    <property type="component" value="Unassembled WGS sequence"/>
</dbReference>
<protein>
    <submittedName>
        <fullName evidence="2">Uncharacterized protein</fullName>
    </submittedName>
</protein>
<gene>
    <name evidence="2" type="ORF">PCOR1329_LOCUS30332</name>
</gene>
<dbReference type="EMBL" id="CAUYUJ010011625">
    <property type="protein sequence ID" value="CAK0832270.1"/>
    <property type="molecule type" value="Genomic_DNA"/>
</dbReference>
<proteinExistence type="predicted"/>
<evidence type="ECO:0000313" key="2">
    <source>
        <dbReference type="EMBL" id="CAK0832270.1"/>
    </source>
</evidence>
<name>A0ABN9SKK8_9DINO</name>